<dbReference type="AlphaFoldDB" id="A0A397W971"/>
<proteinExistence type="predicted"/>
<accession>A0A397W971</accession>
<gene>
    <name evidence="2" type="ORF">C2G38_2058029</name>
</gene>
<evidence type="ECO:0000313" key="2">
    <source>
        <dbReference type="EMBL" id="RIB28943.1"/>
    </source>
</evidence>
<dbReference type="OrthoDB" id="10596682at2759"/>
<evidence type="ECO:0000259" key="1">
    <source>
        <dbReference type="PROSITE" id="PS51886"/>
    </source>
</evidence>
<dbReference type="PROSITE" id="PS51886">
    <property type="entry name" value="TLDC"/>
    <property type="match status" value="1"/>
</dbReference>
<name>A0A397W971_9GLOM</name>
<keyword evidence="3" id="KW-1185">Reference proteome</keyword>
<dbReference type="Pfam" id="PF07534">
    <property type="entry name" value="TLD"/>
    <property type="match status" value="1"/>
</dbReference>
<sequence>MSADDIIDNVRPYQHILGKDLWEDISTKFMSPSRHIRSTILPPRRILTQPLPSRVIPQVTLAQTFLQPNAIKSFSVIIDDAQTAIISSWVDEKTDSYSVTNNPYEFKLLLRGTRDGFTTKSFWNLCNEQKNVVVVMNVEGTGEILGRYNPVGWEKSITDNKSHIKSHIKCNKGFIFSLKNDIQSPYAVA</sequence>
<feature type="domain" description="TLDc" evidence="1">
    <location>
        <begin position="76"/>
        <end position="189"/>
    </location>
</feature>
<reference evidence="2 3" key="1">
    <citation type="submission" date="2018-06" db="EMBL/GenBank/DDBJ databases">
        <title>Comparative genomics reveals the genomic features of Rhizophagus irregularis, R. cerebriforme, R. diaphanum and Gigaspora rosea, and their symbiotic lifestyle signature.</title>
        <authorList>
            <person name="Morin E."/>
            <person name="San Clemente H."/>
            <person name="Chen E.C.H."/>
            <person name="De La Providencia I."/>
            <person name="Hainaut M."/>
            <person name="Kuo A."/>
            <person name="Kohler A."/>
            <person name="Murat C."/>
            <person name="Tang N."/>
            <person name="Roy S."/>
            <person name="Loubradou J."/>
            <person name="Henrissat B."/>
            <person name="Grigoriev I.V."/>
            <person name="Corradi N."/>
            <person name="Roux C."/>
            <person name="Martin F.M."/>
        </authorList>
    </citation>
    <scope>NUCLEOTIDE SEQUENCE [LARGE SCALE GENOMIC DNA]</scope>
    <source>
        <strain evidence="2 3">DAOM 194757</strain>
    </source>
</reference>
<evidence type="ECO:0000313" key="3">
    <source>
        <dbReference type="Proteomes" id="UP000266673"/>
    </source>
</evidence>
<dbReference type="InterPro" id="IPR006571">
    <property type="entry name" value="TLDc_dom"/>
</dbReference>
<dbReference type="Proteomes" id="UP000266673">
    <property type="component" value="Unassembled WGS sequence"/>
</dbReference>
<dbReference type="EMBL" id="QKWP01000051">
    <property type="protein sequence ID" value="RIB28943.1"/>
    <property type="molecule type" value="Genomic_DNA"/>
</dbReference>
<organism evidence="2 3">
    <name type="scientific">Gigaspora rosea</name>
    <dbReference type="NCBI Taxonomy" id="44941"/>
    <lineage>
        <taxon>Eukaryota</taxon>
        <taxon>Fungi</taxon>
        <taxon>Fungi incertae sedis</taxon>
        <taxon>Mucoromycota</taxon>
        <taxon>Glomeromycotina</taxon>
        <taxon>Glomeromycetes</taxon>
        <taxon>Diversisporales</taxon>
        <taxon>Gigasporaceae</taxon>
        <taxon>Gigaspora</taxon>
    </lineage>
</organism>
<protein>
    <recommendedName>
        <fullName evidence="1">TLDc domain-containing protein</fullName>
    </recommendedName>
</protein>
<comment type="caution">
    <text evidence="2">The sequence shown here is derived from an EMBL/GenBank/DDBJ whole genome shotgun (WGS) entry which is preliminary data.</text>
</comment>